<dbReference type="PATRIC" id="fig|42253.5.peg.4189"/>
<gene>
    <name evidence="1" type="ORF">NITMOv2_4245</name>
</gene>
<sequence length="124" mass="12944">MKTAIIIMSDPKSGSEEALGRVFNALAVAAESKQKGDEVAVVFNGAGTRWPAELTKLTHPANGLYNAVRDVVQGASCGCADVFGAKDGVEACGVPLKKDNALAGTSGLLSLRQYMVDGWKTIVF</sequence>
<organism evidence="1 2">
    <name type="scientific">Nitrospira moscoviensis</name>
    <dbReference type="NCBI Taxonomy" id="42253"/>
    <lineage>
        <taxon>Bacteria</taxon>
        <taxon>Pseudomonadati</taxon>
        <taxon>Nitrospirota</taxon>
        <taxon>Nitrospiria</taxon>
        <taxon>Nitrospirales</taxon>
        <taxon>Nitrospiraceae</taxon>
        <taxon>Nitrospira</taxon>
    </lineage>
</organism>
<evidence type="ECO:0000313" key="1">
    <source>
        <dbReference type="EMBL" id="ALA60623.1"/>
    </source>
</evidence>
<evidence type="ECO:0000313" key="2">
    <source>
        <dbReference type="Proteomes" id="UP000069205"/>
    </source>
</evidence>
<accession>A0A0K2GI26</accession>
<dbReference type="RefSeq" id="WP_053381451.1">
    <property type="nucleotide sequence ID" value="NZ_CP011801.1"/>
</dbReference>
<name>A0A0K2GI26_NITMO</name>
<dbReference type="EMBL" id="CP011801">
    <property type="protein sequence ID" value="ALA60623.1"/>
    <property type="molecule type" value="Genomic_DNA"/>
</dbReference>
<dbReference type="InterPro" id="IPR027396">
    <property type="entry name" value="DsrEFH-like"/>
</dbReference>
<keyword evidence="2" id="KW-1185">Reference proteome</keyword>
<reference evidence="1 2" key="1">
    <citation type="journal article" date="2015" name="Proc. Natl. Acad. Sci. U.S.A.">
        <title>Expanded metabolic versatility of ubiquitous nitrite-oxidizing bacteria from the genus Nitrospira.</title>
        <authorList>
            <person name="Koch H."/>
            <person name="Lucker S."/>
            <person name="Albertsen M."/>
            <person name="Kitzinger K."/>
            <person name="Herbold C."/>
            <person name="Spieck E."/>
            <person name="Nielsen P.H."/>
            <person name="Wagner M."/>
            <person name="Daims H."/>
        </authorList>
    </citation>
    <scope>NUCLEOTIDE SEQUENCE [LARGE SCALE GENOMIC DNA]</scope>
    <source>
        <strain evidence="1 2">NSP M-1</strain>
    </source>
</reference>
<dbReference type="OrthoDB" id="9807925at2"/>
<dbReference type="KEGG" id="nmv:NITMOv2_4245"/>
<protein>
    <recommendedName>
        <fullName evidence="3">DsrE family protein</fullName>
    </recommendedName>
</protein>
<dbReference type="Proteomes" id="UP000069205">
    <property type="component" value="Chromosome"/>
</dbReference>
<proteinExistence type="predicted"/>
<dbReference type="AlphaFoldDB" id="A0A0K2GI26"/>
<evidence type="ECO:0008006" key="3">
    <source>
        <dbReference type="Google" id="ProtNLM"/>
    </source>
</evidence>
<dbReference type="SUPFAM" id="SSF75169">
    <property type="entry name" value="DsrEFH-like"/>
    <property type="match status" value="1"/>
</dbReference>
<dbReference type="STRING" id="42253.NITMOv2_4245"/>